<protein>
    <submittedName>
        <fullName evidence="5">Acetylornithine deacetylase/Succinyl-diaminopimelate desuccinylase</fullName>
    </submittedName>
</protein>
<dbReference type="GO" id="GO:0008233">
    <property type="term" value="F:peptidase activity"/>
    <property type="evidence" value="ECO:0007669"/>
    <property type="project" value="UniProtKB-KW"/>
</dbReference>
<dbReference type="EMBL" id="FNMZ01000001">
    <property type="protein sequence ID" value="SDW31978.1"/>
    <property type="molecule type" value="Genomic_DNA"/>
</dbReference>
<evidence type="ECO:0000256" key="1">
    <source>
        <dbReference type="ARBA" id="ARBA00022670"/>
    </source>
</evidence>
<accession>A0A1H2SKC5</accession>
<evidence type="ECO:0000256" key="2">
    <source>
        <dbReference type="ARBA" id="ARBA00022723"/>
    </source>
</evidence>
<keyword evidence="6" id="KW-1185">Reference proteome</keyword>
<proteinExistence type="predicted"/>
<dbReference type="PANTHER" id="PTHR43270:SF12">
    <property type="entry name" value="SUCCINYL-DIAMINOPIMELATE DESUCCINYLASE"/>
    <property type="match status" value="1"/>
</dbReference>
<dbReference type="SUPFAM" id="SSF53187">
    <property type="entry name" value="Zn-dependent exopeptidases"/>
    <property type="match status" value="1"/>
</dbReference>
<dbReference type="InterPro" id="IPR002933">
    <property type="entry name" value="Peptidase_M20"/>
</dbReference>
<dbReference type="STRING" id="356660.SAMN05444336_101688"/>
<dbReference type="GO" id="GO:0046872">
    <property type="term" value="F:metal ion binding"/>
    <property type="evidence" value="ECO:0007669"/>
    <property type="project" value="UniProtKB-KW"/>
</dbReference>
<keyword evidence="1" id="KW-0645">Protease</keyword>
<evidence type="ECO:0000313" key="6">
    <source>
        <dbReference type="Proteomes" id="UP000199118"/>
    </source>
</evidence>
<dbReference type="RefSeq" id="WP_092679703.1">
    <property type="nucleotide sequence ID" value="NZ_FNMZ01000001.1"/>
</dbReference>
<feature type="domain" description="Peptidase M20 dimerisation" evidence="4">
    <location>
        <begin position="208"/>
        <end position="365"/>
    </location>
</feature>
<dbReference type="OrthoDB" id="9761532at2"/>
<organism evidence="5 6">
    <name type="scientific">Albimonas donghaensis</name>
    <dbReference type="NCBI Taxonomy" id="356660"/>
    <lineage>
        <taxon>Bacteria</taxon>
        <taxon>Pseudomonadati</taxon>
        <taxon>Pseudomonadota</taxon>
        <taxon>Alphaproteobacteria</taxon>
        <taxon>Rhodobacterales</taxon>
        <taxon>Paracoccaceae</taxon>
        <taxon>Albimonas</taxon>
    </lineage>
</organism>
<dbReference type="InterPro" id="IPR011650">
    <property type="entry name" value="Peptidase_M20_dimer"/>
</dbReference>
<keyword evidence="3" id="KW-0378">Hydrolase</keyword>
<name>A0A1H2SKC5_9RHOB</name>
<keyword evidence="2" id="KW-0479">Metal-binding</keyword>
<dbReference type="GO" id="GO:0006508">
    <property type="term" value="P:proteolysis"/>
    <property type="evidence" value="ECO:0007669"/>
    <property type="project" value="UniProtKB-KW"/>
</dbReference>
<dbReference type="InterPro" id="IPR051458">
    <property type="entry name" value="Cyt/Met_Dipeptidase"/>
</dbReference>
<dbReference type="Gene3D" id="3.30.70.360">
    <property type="match status" value="1"/>
</dbReference>
<reference evidence="5 6" key="1">
    <citation type="submission" date="2016-10" db="EMBL/GenBank/DDBJ databases">
        <authorList>
            <person name="de Groot N.N."/>
        </authorList>
    </citation>
    <scope>NUCLEOTIDE SEQUENCE [LARGE SCALE GENOMIC DNA]</scope>
    <source>
        <strain evidence="5 6">DSM 17890</strain>
    </source>
</reference>
<gene>
    <name evidence="5" type="ORF">SAMN05444336_101688</name>
</gene>
<dbReference type="Pfam" id="PF07687">
    <property type="entry name" value="M20_dimer"/>
    <property type="match status" value="1"/>
</dbReference>
<dbReference type="AlphaFoldDB" id="A0A1H2SKC5"/>
<evidence type="ECO:0000256" key="3">
    <source>
        <dbReference type="ARBA" id="ARBA00022801"/>
    </source>
</evidence>
<evidence type="ECO:0000259" key="4">
    <source>
        <dbReference type="Pfam" id="PF07687"/>
    </source>
</evidence>
<dbReference type="Proteomes" id="UP000199118">
    <property type="component" value="Unassembled WGS sequence"/>
</dbReference>
<sequence>MSHSALPAVLDRLDADLDAAVERLFALLRFPSISTDPAYKPACAEAAAWLVHELNGLGFAAELRPTPGHPMVVAHGDALADPASAAPSLLFYGHYDVQPVDPLNLWNADPFAPAVETLPDGRRVIRARGAVDDKGQLMTFIEACRAWKAETGTLPAKISILFEGEEESGSPSLIPFLEANREELSRDLALICDTGMFDPKTPAISTMLRGMMGEEITVKAASRDLHSGMYGGPASNPIRVLAKILAALHDDTGRVTIPGFYDDVDDISPDLARQWEALPFSAAGFLGAVGLEIPAGEQDRSALEQIWSRPTCEFNGVIGGYTGEGFKTVIAAEASAKVSCRLVSRQDPEKIRAGFRELVSSLVPADCEVVFKRHGSSEAVVMDVTAPEFEAARTALSAEWETEAAFVGCGGSIPIAGHFQKLLGMESLLIGFGNDDDNMHSPNEKYDMESFRKGARSWARVLGELSRKA</sequence>
<dbReference type="NCBIfam" id="NF006579">
    <property type="entry name" value="PRK09104.1"/>
    <property type="match status" value="1"/>
</dbReference>
<dbReference type="Pfam" id="PF01546">
    <property type="entry name" value="Peptidase_M20"/>
    <property type="match status" value="1"/>
</dbReference>
<evidence type="ECO:0000313" key="5">
    <source>
        <dbReference type="EMBL" id="SDW31978.1"/>
    </source>
</evidence>
<dbReference type="Gene3D" id="3.40.630.10">
    <property type="entry name" value="Zn peptidases"/>
    <property type="match status" value="1"/>
</dbReference>
<dbReference type="PANTHER" id="PTHR43270">
    <property type="entry name" value="BETA-ALA-HIS DIPEPTIDASE"/>
    <property type="match status" value="1"/>
</dbReference>